<dbReference type="AlphaFoldDB" id="A0A9P4LCP7"/>
<dbReference type="Gene3D" id="1.20.58.340">
    <property type="entry name" value="Magnesium transport protein CorA, transmembrane region"/>
    <property type="match status" value="1"/>
</dbReference>
<feature type="region of interest" description="Disordered" evidence="1">
    <location>
        <begin position="340"/>
        <end position="453"/>
    </location>
</feature>
<feature type="compositionally biased region" description="Acidic residues" evidence="1">
    <location>
        <begin position="376"/>
        <end position="392"/>
    </location>
</feature>
<gene>
    <name evidence="3" type="ORF">K460DRAFT_350301</name>
</gene>
<organism evidence="3 4">
    <name type="scientific">Cucurbitaria berberidis CBS 394.84</name>
    <dbReference type="NCBI Taxonomy" id="1168544"/>
    <lineage>
        <taxon>Eukaryota</taxon>
        <taxon>Fungi</taxon>
        <taxon>Dikarya</taxon>
        <taxon>Ascomycota</taxon>
        <taxon>Pezizomycotina</taxon>
        <taxon>Dothideomycetes</taxon>
        <taxon>Pleosporomycetidae</taxon>
        <taxon>Pleosporales</taxon>
        <taxon>Pleosporineae</taxon>
        <taxon>Cucurbitariaceae</taxon>
        <taxon>Cucurbitaria</taxon>
    </lineage>
</organism>
<dbReference type="GeneID" id="63848744"/>
<feature type="transmembrane region" description="Helical" evidence="2">
    <location>
        <begin position="314"/>
        <end position="332"/>
    </location>
</feature>
<evidence type="ECO:0000313" key="4">
    <source>
        <dbReference type="Proteomes" id="UP000800039"/>
    </source>
</evidence>
<evidence type="ECO:0000256" key="2">
    <source>
        <dbReference type="SAM" id="Phobius"/>
    </source>
</evidence>
<feature type="compositionally biased region" description="Basic residues" evidence="1">
    <location>
        <begin position="340"/>
        <end position="355"/>
    </location>
</feature>
<dbReference type="Proteomes" id="UP000800039">
    <property type="component" value="Unassembled WGS sequence"/>
</dbReference>
<dbReference type="OrthoDB" id="2830640at2759"/>
<keyword evidence="4" id="KW-1185">Reference proteome</keyword>
<name>A0A9P4LCP7_9PLEO</name>
<keyword evidence="2" id="KW-0472">Membrane</keyword>
<evidence type="ECO:0000313" key="3">
    <source>
        <dbReference type="EMBL" id="KAF1850220.1"/>
    </source>
</evidence>
<sequence>MSSLRYRRRILLTSVKDSRNRNTLPFSLNTIKALQEHWHLADLCFYNQGQDLGACAMTFSPMECDFGVKGIYVIIPNLNFCECAMIHDPATRSTWAVVFNLPTWTIDTLLQYLGHAKDIAHMPFLVPILLANAASGGLWDREYEAYGHFNTIRIAMKCDKYDRSAIKVDPRDLADMPRKLTASADNVATVVSFAANLERIMKFLDSHFDEYHKQAPPAVSREVRDHLHWLQQLIEDVTVKNETVRSAGQSVVQMVYAVLQQRDNEINHQHGGDMRVIAIVTLMFLPGTFLSTWFSASFWNFNPKEGGPVASKWGLFHFGVSIAMTLAIFIAWRNDSLARRKKRNKPRKSKSKNSKASRWTGKVIRKLKRSPTTQVEEGDVESVDDDDDDGDETDGREKGPSPWDSLRQKIVPLAQRRKHSTAGGGEIVKMVRKTAPRKDNMTIAEENVKPTPP</sequence>
<dbReference type="EMBL" id="ML976614">
    <property type="protein sequence ID" value="KAF1850220.1"/>
    <property type="molecule type" value="Genomic_DNA"/>
</dbReference>
<comment type="caution">
    <text evidence="3">The sequence shown here is derived from an EMBL/GenBank/DDBJ whole genome shotgun (WGS) entry which is preliminary data.</text>
</comment>
<dbReference type="RefSeq" id="XP_040792783.1">
    <property type="nucleotide sequence ID" value="XM_040931492.1"/>
</dbReference>
<reference evidence="3" key="1">
    <citation type="submission" date="2020-01" db="EMBL/GenBank/DDBJ databases">
        <authorList>
            <consortium name="DOE Joint Genome Institute"/>
            <person name="Haridas S."/>
            <person name="Albert R."/>
            <person name="Binder M."/>
            <person name="Bloem J."/>
            <person name="Labutti K."/>
            <person name="Salamov A."/>
            <person name="Andreopoulos B."/>
            <person name="Baker S.E."/>
            <person name="Barry K."/>
            <person name="Bills G."/>
            <person name="Bluhm B.H."/>
            <person name="Cannon C."/>
            <person name="Castanera R."/>
            <person name="Culley D.E."/>
            <person name="Daum C."/>
            <person name="Ezra D."/>
            <person name="Gonzalez J.B."/>
            <person name="Henrissat B."/>
            <person name="Kuo A."/>
            <person name="Liang C."/>
            <person name="Lipzen A."/>
            <person name="Lutzoni F."/>
            <person name="Magnuson J."/>
            <person name="Mondo S."/>
            <person name="Nolan M."/>
            <person name="Ohm R."/>
            <person name="Pangilinan J."/>
            <person name="Park H.-J."/>
            <person name="Ramirez L."/>
            <person name="Alfaro M."/>
            <person name="Sun H."/>
            <person name="Tritt A."/>
            <person name="Yoshinaga Y."/>
            <person name="Zwiers L.-H."/>
            <person name="Turgeon B.G."/>
            <person name="Goodwin S.B."/>
            <person name="Spatafora J.W."/>
            <person name="Crous P.W."/>
            <person name="Grigoriev I.V."/>
        </authorList>
    </citation>
    <scope>NUCLEOTIDE SEQUENCE</scope>
    <source>
        <strain evidence="3">CBS 394.84</strain>
    </source>
</reference>
<evidence type="ECO:0000256" key="1">
    <source>
        <dbReference type="SAM" id="MobiDB-lite"/>
    </source>
</evidence>
<keyword evidence="2" id="KW-0812">Transmembrane</keyword>
<keyword evidence="2" id="KW-1133">Transmembrane helix</keyword>
<proteinExistence type="predicted"/>
<protein>
    <submittedName>
        <fullName evidence="3">Uncharacterized protein</fullName>
    </submittedName>
</protein>
<accession>A0A9P4LCP7</accession>
<feature type="transmembrane region" description="Helical" evidence="2">
    <location>
        <begin position="276"/>
        <end position="294"/>
    </location>
</feature>